<dbReference type="EMBL" id="LT598467">
    <property type="protein sequence ID" value="SCU96228.1"/>
    <property type="molecule type" value="Genomic_DNA"/>
</dbReference>
<accession>A0A1G4JYF6</accession>
<sequence length="296" mass="33611">MNTPETPEHTGANQELSIDDVGQLDDQDLLDVDLDASQGYLNEPSGNAKRAVQDEQNSKLVYDDRDDFLPRVNISSPFSSQVNVQRAYGETREPVRQTRRLSSSQQSKFIAYCDDKLMEIQRKFVQSRGLTDGNGYSGLGPLLEDLKSVLDFVWFSVDGRGHTETLIEQKLENMSPEQFQDSNSTDFGQKYYILRVADDLLDYLVKFELANLSPDEQHSTLSKVFKFLVILDKMLARLLEGLVPGRKKVTGTEMVRISGIAERTRVAVPLFLGQQGIHGYHFEVSRIYEETLERCM</sequence>
<keyword evidence="2" id="KW-1185">Reference proteome</keyword>
<gene>
    <name evidence="1" type="ORF">LAMI_0F05732G</name>
</gene>
<dbReference type="STRING" id="1230905.A0A1G4JYF6"/>
<dbReference type="OrthoDB" id="2567806at2759"/>
<dbReference type="Pfam" id="PF17110">
    <property type="entry name" value="TFB6"/>
    <property type="match status" value="1"/>
</dbReference>
<name>A0A1G4JYF6_9SACH</name>
<organism evidence="1 2">
    <name type="scientific">Lachancea mirantina</name>
    <dbReference type="NCBI Taxonomy" id="1230905"/>
    <lineage>
        <taxon>Eukaryota</taxon>
        <taxon>Fungi</taxon>
        <taxon>Dikarya</taxon>
        <taxon>Ascomycota</taxon>
        <taxon>Saccharomycotina</taxon>
        <taxon>Saccharomycetes</taxon>
        <taxon>Saccharomycetales</taxon>
        <taxon>Saccharomycetaceae</taxon>
        <taxon>Lachancea</taxon>
    </lineage>
</organism>
<dbReference type="PANTHER" id="PTHR37781:SF1">
    <property type="entry name" value="ADR380WP"/>
    <property type="match status" value="1"/>
</dbReference>
<dbReference type="AlphaFoldDB" id="A0A1G4JYF6"/>
<reference evidence="2" key="1">
    <citation type="submission" date="2016-03" db="EMBL/GenBank/DDBJ databases">
        <authorList>
            <person name="Devillers H."/>
        </authorList>
    </citation>
    <scope>NUCLEOTIDE SEQUENCE [LARGE SCALE GENOMIC DNA]</scope>
</reference>
<proteinExistence type="predicted"/>
<dbReference type="PANTHER" id="PTHR37781">
    <property type="entry name" value="TFIIH COMPLEX SUBUNIT"/>
    <property type="match status" value="1"/>
</dbReference>
<protein>
    <submittedName>
        <fullName evidence="1">LAMI_0F05732g1_1</fullName>
    </submittedName>
</protein>
<evidence type="ECO:0000313" key="2">
    <source>
        <dbReference type="Proteomes" id="UP000191024"/>
    </source>
</evidence>
<dbReference type="Proteomes" id="UP000191024">
    <property type="component" value="Chromosome F"/>
</dbReference>
<evidence type="ECO:0000313" key="1">
    <source>
        <dbReference type="EMBL" id="SCU96228.1"/>
    </source>
</evidence>
<dbReference type="GO" id="GO:0005675">
    <property type="term" value="C:transcription factor TFIIH holo complex"/>
    <property type="evidence" value="ECO:0007669"/>
    <property type="project" value="TreeGrafter"/>
</dbReference>
<dbReference type="InterPro" id="IPR031349">
    <property type="entry name" value="Tfb6"/>
</dbReference>